<dbReference type="NCBIfam" id="TIGR01730">
    <property type="entry name" value="RND_mfp"/>
    <property type="match status" value="1"/>
</dbReference>
<dbReference type="InterPro" id="IPR058625">
    <property type="entry name" value="MdtA-like_BSH"/>
</dbReference>
<dbReference type="Gene3D" id="2.40.420.20">
    <property type="match status" value="1"/>
</dbReference>
<dbReference type="Gene3D" id="2.40.30.170">
    <property type="match status" value="1"/>
</dbReference>
<dbReference type="AlphaFoldDB" id="A0A317Q3S2"/>
<dbReference type="Gene3D" id="2.40.50.100">
    <property type="match status" value="1"/>
</dbReference>
<evidence type="ECO:0000256" key="2">
    <source>
        <dbReference type="SAM" id="Coils"/>
    </source>
</evidence>
<keyword evidence="3" id="KW-0732">Signal</keyword>
<dbReference type="RefSeq" id="WP_110025092.1">
    <property type="nucleotide sequence ID" value="NZ_QGTS01000003.1"/>
</dbReference>
<evidence type="ECO:0000256" key="1">
    <source>
        <dbReference type="ARBA" id="ARBA00009477"/>
    </source>
</evidence>
<reference evidence="5 6" key="1">
    <citation type="submission" date="2018-05" db="EMBL/GenBank/DDBJ databases">
        <title>Genomic Encyclopedia of Type Strains, Phase IV (KMG-IV): sequencing the most valuable type-strain genomes for metagenomic binning, comparative biology and taxonomic classification.</title>
        <authorList>
            <person name="Goeker M."/>
        </authorList>
    </citation>
    <scope>NUCLEOTIDE SEQUENCE [LARGE SCALE GENOMIC DNA]</scope>
    <source>
        <strain evidence="5 6">DSM 19579</strain>
    </source>
</reference>
<dbReference type="PANTHER" id="PTHR30469">
    <property type="entry name" value="MULTIDRUG RESISTANCE PROTEIN MDTA"/>
    <property type="match status" value="1"/>
</dbReference>
<dbReference type="EMBL" id="QGTS01000003">
    <property type="protein sequence ID" value="PWW10659.1"/>
    <property type="molecule type" value="Genomic_DNA"/>
</dbReference>
<feature type="signal peptide" evidence="3">
    <location>
        <begin position="1"/>
        <end position="19"/>
    </location>
</feature>
<dbReference type="Proteomes" id="UP000246744">
    <property type="component" value="Unassembled WGS sequence"/>
</dbReference>
<gene>
    <name evidence="5" type="ORF">DES37_10329</name>
</gene>
<keyword evidence="2" id="KW-0175">Coiled coil</keyword>
<proteinExistence type="inferred from homology"/>
<dbReference type="PROSITE" id="PS51257">
    <property type="entry name" value="PROKAR_LIPOPROTEIN"/>
    <property type="match status" value="1"/>
</dbReference>
<feature type="chain" id="PRO_5016441943" evidence="3">
    <location>
        <begin position="20"/>
        <end position="369"/>
    </location>
</feature>
<feature type="domain" description="Multidrug resistance protein MdtA-like barrel-sandwich hybrid" evidence="4">
    <location>
        <begin position="63"/>
        <end position="196"/>
    </location>
</feature>
<dbReference type="GO" id="GO:0015562">
    <property type="term" value="F:efflux transmembrane transporter activity"/>
    <property type="evidence" value="ECO:0007669"/>
    <property type="project" value="TreeGrafter"/>
</dbReference>
<dbReference type="GO" id="GO:1990281">
    <property type="term" value="C:efflux pump complex"/>
    <property type="evidence" value="ECO:0007669"/>
    <property type="project" value="TreeGrafter"/>
</dbReference>
<name>A0A317Q3S2_9ENTR</name>
<comment type="caution">
    <text evidence="5">The sequence shown here is derived from an EMBL/GenBank/DDBJ whole genome shotgun (WGS) entry which is preliminary data.</text>
</comment>
<dbReference type="Pfam" id="PF25917">
    <property type="entry name" value="BSH_RND"/>
    <property type="match status" value="1"/>
</dbReference>
<protein>
    <submittedName>
        <fullName evidence="5">RND family efflux transporter MFP subunit</fullName>
    </submittedName>
</protein>
<dbReference type="PANTHER" id="PTHR30469:SF18">
    <property type="entry name" value="RESISTANCE-NODULATION-CELL DIVISION (RND) EFFLUX MEMBRANE FUSION PROTEIN-RELATED"/>
    <property type="match status" value="1"/>
</dbReference>
<evidence type="ECO:0000259" key="4">
    <source>
        <dbReference type="Pfam" id="PF25917"/>
    </source>
</evidence>
<sequence>MFGLKPVTFAICLLPFALAACGDASDNSDPRSLPPLVRSATAINATDYSRAFTGVVAARIQSDLGFRVQGKILERLVDTGQTVKRGQPLMRLDPVDLRLQAQAQQQAVAAAKARARQTADDEARYRGLVTAGAVSASAYDQIKTAADTARADLSAAQAQANVAQNAMNYAVLVADSDGVVVETLAEPGQVVSAGQPVIRLARAGQREAVVQLPETLRPAIGSEAQASLYGSDEQPVSAKLRLLSDSTDPLTRTFEARYVLDGPLSGAPLGATVTIHIAEDKTSRSLLQVPLAAIFDAGKGPGVWCISGTPARVTWRPVQIVSLGDNAANVTGSLKPGEQVVALGAHLLHDGETVRLAKQSDVSVAGSRP</sequence>
<evidence type="ECO:0000313" key="6">
    <source>
        <dbReference type="Proteomes" id="UP000246744"/>
    </source>
</evidence>
<dbReference type="Gene3D" id="1.10.287.470">
    <property type="entry name" value="Helix hairpin bin"/>
    <property type="match status" value="1"/>
</dbReference>
<feature type="coiled-coil region" evidence="2">
    <location>
        <begin position="139"/>
        <end position="166"/>
    </location>
</feature>
<keyword evidence="6" id="KW-1185">Reference proteome</keyword>
<dbReference type="InterPro" id="IPR006143">
    <property type="entry name" value="RND_pump_MFP"/>
</dbReference>
<dbReference type="SUPFAM" id="SSF111369">
    <property type="entry name" value="HlyD-like secretion proteins"/>
    <property type="match status" value="1"/>
</dbReference>
<dbReference type="OrthoDB" id="9806939at2"/>
<organism evidence="5 6">
    <name type="scientific">Mangrovibacter plantisponsor</name>
    <dbReference type="NCBI Taxonomy" id="451513"/>
    <lineage>
        <taxon>Bacteria</taxon>
        <taxon>Pseudomonadati</taxon>
        <taxon>Pseudomonadota</taxon>
        <taxon>Gammaproteobacteria</taxon>
        <taxon>Enterobacterales</taxon>
        <taxon>Enterobacteriaceae</taxon>
        <taxon>Mangrovibacter</taxon>
    </lineage>
</organism>
<comment type="similarity">
    <text evidence="1">Belongs to the membrane fusion protein (MFP) (TC 8.A.1) family.</text>
</comment>
<evidence type="ECO:0000256" key="3">
    <source>
        <dbReference type="SAM" id="SignalP"/>
    </source>
</evidence>
<accession>A0A317Q3S2</accession>
<evidence type="ECO:0000313" key="5">
    <source>
        <dbReference type="EMBL" id="PWW10659.1"/>
    </source>
</evidence>